<comment type="caution">
    <text evidence="2">The sequence shown here is derived from an EMBL/GenBank/DDBJ whole genome shotgun (WGS) entry which is preliminary data.</text>
</comment>
<protein>
    <submittedName>
        <fullName evidence="2">Uncharacterized protein</fullName>
    </submittedName>
</protein>
<proteinExistence type="predicted"/>
<evidence type="ECO:0000256" key="1">
    <source>
        <dbReference type="SAM" id="Phobius"/>
    </source>
</evidence>
<accession>A0A644WF78</accession>
<dbReference type="AlphaFoldDB" id="A0A644WF78"/>
<keyword evidence="1" id="KW-0812">Transmembrane</keyword>
<name>A0A644WF78_9ZZZZ</name>
<feature type="transmembrane region" description="Helical" evidence="1">
    <location>
        <begin position="6"/>
        <end position="22"/>
    </location>
</feature>
<dbReference type="EMBL" id="VSSQ01000872">
    <property type="protein sequence ID" value="MPM02480.1"/>
    <property type="molecule type" value="Genomic_DNA"/>
</dbReference>
<reference evidence="2" key="1">
    <citation type="submission" date="2019-08" db="EMBL/GenBank/DDBJ databases">
        <authorList>
            <person name="Kucharzyk K."/>
            <person name="Murdoch R.W."/>
            <person name="Higgins S."/>
            <person name="Loffler F."/>
        </authorList>
    </citation>
    <scope>NUCLEOTIDE SEQUENCE</scope>
</reference>
<evidence type="ECO:0000313" key="2">
    <source>
        <dbReference type="EMBL" id="MPM02480.1"/>
    </source>
</evidence>
<gene>
    <name evidence="2" type="ORF">SDC9_48729</name>
</gene>
<keyword evidence="1" id="KW-0472">Membrane</keyword>
<sequence length="180" mass="19925">METAILLFMISIMCFIGAWISFKNQANTIQSINKVIDNLKNTYDKVIPLGYRNDELSYVGFNNKTRCITIKTKGTNNTINYNDIVKVELIENGRTTMSIGNVIGGAVLAGGTGAIIGAMNKNEKIISRKVKFSLDNFDNPSYEINLLDTGKTAECGIDIIAEANKLMDTVKYIVDNKQKI</sequence>
<keyword evidence="1" id="KW-1133">Transmembrane helix</keyword>
<organism evidence="2">
    <name type="scientific">bioreactor metagenome</name>
    <dbReference type="NCBI Taxonomy" id="1076179"/>
    <lineage>
        <taxon>unclassified sequences</taxon>
        <taxon>metagenomes</taxon>
        <taxon>ecological metagenomes</taxon>
    </lineage>
</organism>